<keyword evidence="2" id="KW-1133">Transmembrane helix</keyword>
<keyword evidence="2" id="KW-0812">Transmembrane</keyword>
<reference evidence="3 4" key="1">
    <citation type="submission" date="2022-04" db="EMBL/GenBank/DDBJ databases">
        <title>Human microbiome associated bacterial genomes.</title>
        <authorList>
            <person name="Sandstrom S."/>
            <person name="Salamzade R."/>
            <person name="Kalan L.R."/>
        </authorList>
    </citation>
    <scope>NUCLEOTIDE SEQUENCE [LARGE SCALE GENOMIC DNA]</scope>
    <source>
        <strain evidence="4">p3-SID1799</strain>
    </source>
</reference>
<organism evidence="3 4">
    <name type="scientific">Pseudoclavibacter albus</name>
    <dbReference type="NCBI Taxonomy" id="272241"/>
    <lineage>
        <taxon>Bacteria</taxon>
        <taxon>Bacillati</taxon>
        <taxon>Actinomycetota</taxon>
        <taxon>Actinomycetes</taxon>
        <taxon>Micrococcales</taxon>
        <taxon>Microbacteriaceae</taxon>
        <taxon>Pseudoclavibacter</taxon>
    </lineage>
</organism>
<feature type="region of interest" description="Disordered" evidence="1">
    <location>
        <begin position="400"/>
        <end position="475"/>
    </location>
</feature>
<sequence>MTLRTLRGPHAGALLLLALVVAFLMPWVYIPAAHAAGSSLRVTVFDDRVVDGVFSGNTSNKSGSRDGKRSDGFAYLHDASGAWIAGSSDASGDYYFPNVAAGAGTLYFAVDGPEVKSVVRDAATGAVLNQRTDVSFSGGTYIDPAGHQSPHSLDAGPRMAEASVSIGAGETKGEFAITGIQAVATVGLEGNSLKPVSGHADISFLSNGATIPARDDGSAKYRTNADVFFPATTMGITVKPVKGFHLVNVTAETTNGEINLKREGNTFTLQMEDLPFSVGFVEFRAVVREGTSASPTAASHAPVAVSESAAPTESTVPAPAPAPGAEVPAWLWPSVIGAVAVLLIAALFWLWLRNRTQQREEAARHAALPDITAFATPEQREVLQRKRAADGISPEDAVLPQGAAHAAPERPGPELSVAPASSAPGPREHRPRAPWKQSSSSSSQPSPPSKASPDGAHDSAPATGTLPVVRRSEQD</sequence>
<evidence type="ECO:0000313" key="4">
    <source>
        <dbReference type="Proteomes" id="UP001525379"/>
    </source>
</evidence>
<dbReference type="EMBL" id="JALXSQ010000012">
    <property type="protein sequence ID" value="MCT2042573.1"/>
    <property type="molecule type" value="Genomic_DNA"/>
</dbReference>
<dbReference type="Proteomes" id="UP001525379">
    <property type="component" value="Unassembled WGS sequence"/>
</dbReference>
<comment type="caution">
    <text evidence="3">The sequence shown here is derived from an EMBL/GenBank/DDBJ whole genome shotgun (WGS) entry which is preliminary data.</text>
</comment>
<feature type="compositionally biased region" description="Low complexity" evidence="1">
    <location>
        <begin position="434"/>
        <end position="444"/>
    </location>
</feature>
<feature type="compositionally biased region" description="Low complexity" evidence="1">
    <location>
        <begin position="296"/>
        <end position="306"/>
    </location>
</feature>
<keyword evidence="4" id="KW-1185">Reference proteome</keyword>
<keyword evidence="2" id="KW-0472">Membrane</keyword>
<evidence type="ECO:0000313" key="3">
    <source>
        <dbReference type="EMBL" id="MCT2042573.1"/>
    </source>
</evidence>
<protein>
    <submittedName>
        <fullName evidence="3">Uncharacterized protein</fullName>
    </submittedName>
</protein>
<accession>A0ABT2HW68</accession>
<evidence type="ECO:0000256" key="2">
    <source>
        <dbReference type="SAM" id="Phobius"/>
    </source>
</evidence>
<name>A0ABT2HW68_9MICO</name>
<dbReference type="RefSeq" id="WP_260104040.1">
    <property type="nucleotide sequence ID" value="NZ_JALXSQ010000012.1"/>
</dbReference>
<feature type="region of interest" description="Disordered" evidence="1">
    <location>
        <begin position="296"/>
        <end position="322"/>
    </location>
</feature>
<gene>
    <name evidence="3" type="ORF">M3D15_04390</name>
</gene>
<evidence type="ECO:0000256" key="1">
    <source>
        <dbReference type="SAM" id="MobiDB-lite"/>
    </source>
</evidence>
<feature type="transmembrane region" description="Helical" evidence="2">
    <location>
        <begin position="330"/>
        <end position="352"/>
    </location>
</feature>
<proteinExistence type="predicted"/>